<evidence type="ECO:0000256" key="1">
    <source>
        <dbReference type="SAM" id="MobiDB-lite"/>
    </source>
</evidence>
<organism evidence="4 5">
    <name type="scientific">Gigaspora margarita</name>
    <dbReference type="NCBI Taxonomy" id="4874"/>
    <lineage>
        <taxon>Eukaryota</taxon>
        <taxon>Fungi</taxon>
        <taxon>Fungi incertae sedis</taxon>
        <taxon>Mucoromycota</taxon>
        <taxon>Glomeromycotina</taxon>
        <taxon>Glomeromycetes</taxon>
        <taxon>Diversisporales</taxon>
        <taxon>Gigasporaceae</taxon>
        <taxon>Gigaspora</taxon>
    </lineage>
</organism>
<dbReference type="GO" id="GO:0005634">
    <property type="term" value="C:nucleus"/>
    <property type="evidence" value="ECO:0007669"/>
    <property type="project" value="TreeGrafter"/>
</dbReference>
<reference evidence="4 5" key="1">
    <citation type="journal article" date="2019" name="Environ. Microbiol.">
        <title>At the nexus of three kingdoms: the genome of the mycorrhizal fungus Gigaspora margarita provides insights into plant, endobacterial and fungal interactions.</title>
        <authorList>
            <person name="Venice F."/>
            <person name="Ghignone S."/>
            <person name="Salvioli di Fossalunga A."/>
            <person name="Amselem J."/>
            <person name="Novero M."/>
            <person name="Xianan X."/>
            <person name="Sedzielewska Toro K."/>
            <person name="Morin E."/>
            <person name="Lipzen A."/>
            <person name="Grigoriev I.V."/>
            <person name="Henrissat B."/>
            <person name="Martin F.M."/>
            <person name="Bonfante P."/>
        </authorList>
    </citation>
    <scope>NUCLEOTIDE SEQUENCE [LARGE SCALE GENOMIC DNA]</scope>
    <source>
        <strain evidence="4 5">BEG34</strain>
    </source>
</reference>
<dbReference type="CDD" id="cd00167">
    <property type="entry name" value="SANT"/>
    <property type="match status" value="2"/>
</dbReference>
<dbReference type="GO" id="GO:0000981">
    <property type="term" value="F:DNA-binding transcription factor activity, RNA polymerase II-specific"/>
    <property type="evidence" value="ECO:0007669"/>
    <property type="project" value="TreeGrafter"/>
</dbReference>
<dbReference type="InterPro" id="IPR050560">
    <property type="entry name" value="MYB_TF"/>
</dbReference>
<dbReference type="InterPro" id="IPR009057">
    <property type="entry name" value="Homeodomain-like_sf"/>
</dbReference>
<feature type="domain" description="Myb-like" evidence="2">
    <location>
        <begin position="54"/>
        <end position="104"/>
    </location>
</feature>
<keyword evidence="4" id="KW-0238">DNA-binding</keyword>
<dbReference type="SMART" id="SM00717">
    <property type="entry name" value="SANT"/>
    <property type="match status" value="2"/>
</dbReference>
<dbReference type="PANTHER" id="PTHR45614">
    <property type="entry name" value="MYB PROTEIN-RELATED"/>
    <property type="match status" value="1"/>
</dbReference>
<feature type="domain" description="Myb-like" evidence="2">
    <location>
        <begin position="4"/>
        <end position="53"/>
    </location>
</feature>
<evidence type="ECO:0000259" key="2">
    <source>
        <dbReference type="PROSITE" id="PS50090"/>
    </source>
</evidence>
<dbReference type="GO" id="GO:0000978">
    <property type="term" value="F:RNA polymerase II cis-regulatory region sequence-specific DNA binding"/>
    <property type="evidence" value="ECO:0007669"/>
    <property type="project" value="TreeGrafter"/>
</dbReference>
<dbReference type="InterPro" id="IPR017930">
    <property type="entry name" value="Myb_dom"/>
</dbReference>
<dbReference type="AlphaFoldDB" id="A0A8H4AH07"/>
<proteinExistence type="predicted"/>
<dbReference type="SUPFAM" id="SSF46689">
    <property type="entry name" value="Homeodomain-like"/>
    <property type="match status" value="1"/>
</dbReference>
<name>A0A8H4AH07_GIGMA</name>
<dbReference type="Proteomes" id="UP000439903">
    <property type="component" value="Unassembled WGS sequence"/>
</dbReference>
<dbReference type="PROSITE" id="PS51294">
    <property type="entry name" value="HTH_MYB"/>
    <property type="match status" value="2"/>
</dbReference>
<feature type="compositionally biased region" description="Polar residues" evidence="1">
    <location>
        <begin position="132"/>
        <end position="146"/>
    </location>
</feature>
<dbReference type="InterPro" id="IPR001005">
    <property type="entry name" value="SANT/Myb"/>
</dbReference>
<feature type="region of interest" description="Disordered" evidence="1">
    <location>
        <begin position="113"/>
        <end position="147"/>
    </location>
</feature>
<dbReference type="Gene3D" id="1.10.10.60">
    <property type="entry name" value="Homeodomain-like"/>
    <property type="match status" value="2"/>
</dbReference>
<evidence type="ECO:0000259" key="3">
    <source>
        <dbReference type="PROSITE" id="PS51294"/>
    </source>
</evidence>
<feature type="domain" description="HTH myb-type" evidence="3">
    <location>
        <begin position="54"/>
        <end position="108"/>
    </location>
</feature>
<dbReference type="Pfam" id="PF00249">
    <property type="entry name" value="Myb_DNA-binding"/>
    <property type="match status" value="2"/>
</dbReference>
<evidence type="ECO:0000313" key="5">
    <source>
        <dbReference type="Proteomes" id="UP000439903"/>
    </source>
</evidence>
<feature type="domain" description="HTH myb-type" evidence="3">
    <location>
        <begin position="4"/>
        <end position="52"/>
    </location>
</feature>
<gene>
    <name evidence="4" type="ORF">F8M41_021296</name>
</gene>
<sequence length="160" mass="19352">MNPLQRRKSGRWTDQEKQLLQSLVQRYGCNWRLIAIHMPRDQRQIREHYLNHQNPAINKRRITPTESESIQELYRQHGRQWKLIASFFPGFSPIMVRNHWNNLQRKRMNQLRSIKRDQQQPDFPSQVDHPQFGNNQQQLTTLTPPSDNIRKKMSITYLLN</sequence>
<accession>A0A8H4AH07</accession>
<comment type="caution">
    <text evidence="4">The sequence shown here is derived from an EMBL/GenBank/DDBJ whole genome shotgun (WGS) entry which is preliminary data.</text>
</comment>
<dbReference type="PROSITE" id="PS50090">
    <property type="entry name" value="MYB_LIKE"/>
    <property type="match status" value="2"/>
</dbReference>
<protein>
    <submittedName>
        <fullName evidence="4">Myb-like DNA-binding domain containing protein</fullName>
    </submittedName>
</protein>
<dbReference type="EMBL" id="WTPW01000619">
    <property type="protein sequence ID" value="KAF0493911.1"/>
    <property type="molecule type" value="Genomic_DNA"/>
</dbReference>
<evidence type="ECO:0000313" key="4">
    <source>
        <dbReference type="EMBL" id="KAF0493911.1"/>
    </source>
</evidence>
<dbReference type="OrthoDB" id="2143914at2759"/>
<keyword evidence="5" id="KW-1185">Reference proteome</keyword>